<evidence type="ECO:0000313" key="3">
    <source>
        <dbReference type="Proteomes" id="UP000023152"/>
    </source>
</evidence>
<comment type="caution">
    <text evidence="2">The sequence shown here is derived from an EMBL/GenBank/DDBJ whole genome shotgun (WGS) entry which is preliminary data.</text>
</comment>
<reference evidence="2 3" key="1">
    <citation type="journal article" date="2013" name="Curr. Biol.">
        <title>The Genome of the Foraminiferan Reticulomyxa filosa.</title>
        <authorList>
            <person name="Glockner G."/>
            <person name="Hulsmann N."/>
            <person name="Schleicher M."/>
            <person name="Noegel A.A."/>
            <person name="Eichinger L."/>
            <person name="Gallinger C."/>
            <person name="Pawlowski J."/>
            <person name="Sierra R."/>
            <person name="Euteneuer U."/>
            <person name="Pillet L."/>
            <person name="Moustafa A."/>
            <person name="Platzer M."/>
            <person name="Groth M."/>
            <person name="Szafranski K."/>
            <person name="Schliwa M."/>
        </authorList>
    </citation>
    <scope>NUCLEOTIDE SEQUENCE [LARGE SCALE GENOMIC DNA]</scope>
</reference>
<accession>X6P6A6</accession>
<protein>
    <submittedName>
        <fullName evidence="2">G-protein beta wd-40 repeats containing protein</fullName>
    </submittedName>
</protein>
<feature type="compositionally biased region" description="Polar residues" evidence="1">
    <location>
        <begin position="46"/>
        <end position="77"/>
    </location>
</feature>
<organism evidence="2 3">
    <name type="scientific">Reticulomyxa filosa</name>
    <dbReference type="NCBI Taxonomy" id="46433"/>
    <lineage>
        <taxon>Eukaryota</taxon>
        <taxon>Sar</taxon>
        <taxon>Rhizaria</taxon>
        <taxon>Retaria</taxon>
        <taxon>Foraminifera</taxon>
        <taxon>Monothalamids</taxon>
        <taxon>Reticulomyxidae</taxon>
        <taxon>Reticulomyxa</taxon>
    </lineage>
</organism>
<dbReference type="OrthoDB" id="10264588at2759"/>
<dbReference type="Proteomes" id="UP000023152">
    <property type="component" value="Unassembled WGS sequence"/>
</dbReference>
<proteinExistence type="predicted"/>
<gene>
    <name evidence="2" type="ORF">RFI_03038</name>
</gene>
<name>X6P6A6_RETFI</name>
<dbReference type="EMBL" id="ASPP01002909">
    <property type="protein sequence ID" value="ETO34055.1"/>
    <property type="molecule type" value="Genomic_DNA"/>
</dbReference>
<evidence type="ECO:0000256" key="1">
    <source>
        <dbReference type="SAM" id="MobiDB-lite"/>
    </source>
</evidence>
<sequence>MVWKTNFDKILQVPTHPYSSAFSKPQPALALPLETKSAHSNEKKNNGSVTNDQSQETHQNVSSLPKVQKHQTSNTFNPLPPKTIQIHQNAEFPMQTNSHRPATAPPGVQCNTLQTFFFIMFSLSEILIFAKIINMIFEVVTKQKINQAKNNISGTAHKSVSNANYNSRDSVNAATKTSNTNNSNAKTITPPDVTQVHRANETTTDSIVPEQLATTLDHIVTQLNIVTQTLGVFEQRLTIHENRVAMIEKLLHESNSIAKQ</sequence>
<feature type="compositionally biased region" description="Basic and acidic residues" evidence="1">
    <location>
        <begin position="36"/>
        <end position="45"/>
    </location>
</feature>
<evidence type="ECO:0000313" key="2">
    <source>
        <dbReference type="EMBL" id="ETO34055.1"/>
    </source>
</evidence>
<dbReference type="AlphaFoldDB" id="X6P6A6"/>
<keyword evidence="3" id="KW-1185">Reference proteome</keyword>
<feature type="region of interest" description="Disordered" evidence="1">
    <location>
        <begin position="34"/>
        <end position="80"/>
    </location>
</feature>